<proteinExistence type="predicted"/>
<feature type="transmembrane region" description="Helical" evidence="1">
    <location>
        <begin position="199"/>
        <end position="219"/>
    </location>
</feature>
<evidence type="ECO:0000313" key="2">
    <source>
        <dbReference type="EMBL" id="TDQ49577.1"/>
    </source>
</evidence>
<dbReference type="OrthoDB" id="5244221at2"/>
<dbReference type="InterPro" id="IPR016566">
    <property type="entry name" value="UCP010219"/>
</dbReference>
<sequence length="239" mass="25335">MTDQRQGEVSENTVEEVVRGQLSKALGGKRGMAEAAVPTIVFTVTYLLANRYEFGPVMGLDNLRIALVLGVGSALVLAAVRLAQRSSVQFVFNSLIGIGVAAFFALRSGEAEDAFLPGIIYNAVYAVVLILTILIRWPAMGLLIGAVTGDTGGWRSDPAVLRLSSRLTWLLVLPCVVRVVVQYPLWASGAVGWLGASKVLMGWPLQVAALAAMVWLLALGRTPIGGSVPHQDPGDGSPR</sequence>
<organism evidence="2 3">
    <name type="scientific">Actinorugispora endophytica</name>
    <dbReference type="NCBI Taxonomy" id="1605990"/>
    <lineage>
        <taxon>Bacteria</taxon>
        <taxon>Bacillati</taxon>
        <taxon>Actinomycetota</taxon>
        <taxon>Actinomycetes</taxon>
        <taxon>Streptosporangiales</taxon>
        <taxon>Nocardiopsidaceae</taxon>
        <taxon>Actinorugispora</taxon>
    </lineage>
</organism>
<dbReference type="Pfam" id="PF11361">
    <property type="entry name" value="DUF3159"/>
    <property type="match status" value="1"/>
</dbReference>
<feature type="transmembrane region" description="Helical" evidence="1">
    <location>
        <begin position="31"/>
        <end position="49"/>
    </location>
</feature>
<keyword evidence="1" id="KW-0812">Transmembrane</keyword>
<keyword evidence="3" id="KW-1185">Reference proteome</keyword>
<comment type="caution">
    <text evidence="2">The sequence shown here is derived from an EMBL/GenBank/DDBJ whole genome shotgun (WGS) entry which is preliminary data.</text>
</comment>
<feature type="transmembrane region" description="Helical" evidence="1">
    <location>
        <begin position="90"/>
        <end position="107"/>
    </location>
</feature>
<accession>A0A4V3D7X7</accession>
<keyword evidence="1" id="KW-1133">Transmembrane helix</keyword>
<dbReference type="AlphaFoldDB" id="A0A4V3D7X7"/>
<evidence type="ECO:0000256" key="1">
    <source>
        <dbReference type="SAM" id="Phobius"/>
    </source>
</evidence>
<evidence type="ECO:0000313" key="3">
    <source>
        <dbReference type="Proteomes" id="UP000295281"/>
    </source>
</evidence>
<name>A0A4V3D7X7_9ACTN</name>
<feature type="transmembrane region" description="Helical" evidence="1">
    <location>
        <begin position="65"/>
        <end position="83"/>
    </location>
</feature>
<protein>
    <submittedName>
        <fullName evidence="2">Uncharacterized protein DUF3159</fullName>
    </submittedName>
</protein>
<keyword evidence="1" id="KW-0472">Membrane</keyword>
<feature type="transmembrane region" description="Helical" evidence="1">
    <location>
        <begin position="119"/>
        <end position="146"/>
    </location>
</feature>
<dbReference type="EMBL" id="SNYN01000015">
    <property type="protein sequence ID" value="TDQ49577.1"/>
    <property type="molecule type" value="Genomic_DNA"/>
</dbReference>
<dbReference type="Proteomes" id="UP000295281">
    <property type="component" value="Unassembled WGS sequence"/>
</dbReference>
<reference evidence="2 3" key="1">
    <citation type="submission" date="2019-03" db="EMBL/GenBank/DDBJ databases">
        <title>Genomic Encyclopedia of Type Strains, Phase IV (KMG-IV): sequencing the most valuable type-strain genomes for metagenomic binning, comparative biology and taxonomic classification.</title>
        <authorList>
            <person name="Goeker M."/>
        </authorList>
    </citation>
    <scope>NUCLEOTIDE SEQUENCE [LARGE SCALE GENOMIC DNA]</scope>
    <source>
        <strain evidence="2 3">DSM 46770</strain>
    </source>
</reference>
<dbReference type="RefSeq" id="WP_133742422.1">
    <property type="nucleotide sequence ID" value="NZ_SNYN01000015.1"/>
</dbReference>
<gene>
    <name evidence="2" type="ORF">EV190_11527</name>
</gene>
<feature type="transmembrane region" description="Helical" evidence="1">
    <location>
        <begin position="167"/>
        <end position="187"/>
    </location>
</feature>